<dbReference type="Proteomes" id="UP001218188">
    <property type="component" value="Unassembled WGS sequence"/>
</dbReference>
<dbReference type="EMBL" id="JARJCM010000030">
    <property type="protein sequence ID" value="KAJ7038789.1"/>
    <property type="molecule type" value="Genomic_DNA"/>
</dbReference>
<feature type="compositionally biased region" description="Basic residues" evidence="1">
    <location>
        <begin position="52"/>
        <end position="62"/>
    </location>
</feature>
<accession>A0AAD6T3S7</accession>
<keyword evidence="3" id="KW-1185">Reference proteome</keyword>
<sequence>MAVCAACCRVRVGAENCGGRNESVPAVPTPRLPALRSSIRHGGLDTSGARTRQQHPHVHRASPRPGLAPPRSHPPLSRTSPVSGTQTSSARSPHHNSQPTPHMHSAPSTCAGMERRRTRTASAIPGHTYESLAPRTQGLRYIVPRAFGTRCGGVREAGRA</sequence>
<feature type="region of interest" description="Disordered" evidence="1">
    <location>
        <begin position="17"/>
        <end position="127"/>
    </location>
</feature>
<comment type="caution">
    <text evidence="2">The sequence shown here is derived from an EMBL/GenBank/DDBJ whole genome shotgun (WGS) entry which is preliminary data.</text>
</comment>
<name>A0AAD6T3S7_9AGAR</name>
<organism evidence="2 3">
    <name type="scientific">Mycena alexandri</name>
    <dbReference type="NCBI Taxonomy" id="1745969"/>
    <lineage>
        <taxon>Eukaryota</taxon>
        <taxon>Fungi</taxon>
        <taxon>Dikarya</taxon>
        <taxon>Basidiomycota</taxon>
        <taxon>Agaricomycotina</taxon>
        <taxon>Agaricomycetes</taxon>
        <taxon>Agaricomycetidae</taxon>
        <taxon>Agaricales</taxon>
        <taxon>Marasmiineae</taxon>
        <taxon>Mycenaceae</taxon>
        <taxon>Mycena</taxon>
    </lineage>
</organism>
<protein>
    <submittedName>
        <fullName evidence="2">Uncharacterized protein</fullName>
    </submittedName>
</protein>
<proteinExistence type="predicted"/>
<gene>
    <name evidence="2" type="ORF">C8F04DRAFT_1088495</name>
</gene>
<evidence type="ECO:0000313" key="3">
    <source>
        <dbReference type="Proteomes" id="UP001218188"/>
    </source>
</evidence>
<evidence type="ECO:0000313" key="2">
    <source>
        <dbReference type="EMBL" id="KAJ7038789.1"/>
    </source>
</evidence>
<feature type="compositionally biased region" description="Polar residues" evidence="1">
    <location>
        <begin position="77"/>
        <end position="100"/>
    </location>
</feature>
<evidence type="ECO:0000256" key="1">
    <source>
        <dbReference type="SAM" id="MobiDB-lite"/>
    </source>
</evidence>
<dbReference type="AlphaFoldDB" id="A0AAD6T3S7"/>
<reference evidence="2" key="1">
    <citation type="submission" date="2023-03" db="EMBL/GenBank/DDBJ databases">
        <title>Massive genome expansion in bonnet fungi (Mycena s.s.) driven by repeated elements and novel gene families across ecological guilds.</title>
        <authorList>
            <consortium name="Lawrence Berkeley National Laboratory"/>
            <person name="Harder C.B."/>
            <person name="Miyauchi S."/>
            <person name="Viragh M."/>
            <person name="Kuo A."/>
            <person name="Thoen E."/>
            <person name="Andreopoulos B."/>
            <person name="Lu D."/>
            <person name="Skrede I."/>
            <person name="Drula E."/>
            <person name="Henrissat B."/>
            <person name="Morin E."/>
            <person name="Kohler A."/>
            <person name="Barry K."/>
            <person name="LaButti K."/>
            <person name="Morin E."/>
            <person name="Salamov A."/>
            <person name="Lipzen A."/>
            <person name="Mereny Z."/>
            <person name="Hegedus B."/>
            <person name="Baldrian P."/>
            <person name="Stursova M."/>
            <person name="Weitz H."/>
            <person name="Taylor A."/>
            <person name="Grigoriev I.V."/>
            <person name="Nagy L.G."/>
            <person name="Martin F."/>
            <person name="Kauserud H."/>
        </authorList>
    </citation>
    <scope>NUCLEOTIDE SEQUENCE</scope>
    <source>
        <strain evidence="2">CBHHK200</strain>
    </source>
</reference>